<feature type="region of interest" description="Disordered" evidence="2">
    <location>
        <begin position="482"/>
        <end position="517"/>
    </location>
</feature>
<dbReference type="EMBL" id="KZ987819">
    <property type="protein sequence ID" value="RKP14558.1"/>
    <property type="molecule type" value="Genomic_DNA"/>
</dbReference>
<evidence type="ECO:0000313" key="5">
    <source>
        <dbReference type="EMBL" id="RKP14558.1"/>
    </source>
</evidence>
<dbReference type="OrthoDB" id="19806at2759"/>
<sequence>MPLSPSNPSSPANPGSSVSSTPLPPGDPSTSGTESPLTERYILWERSYTRSVFPLLPPASIQDPAKDPVLEGYRLYLVLQWVIERRSCCSVAVFTGQRKDQIRVVPVRSTKDAILYVLQSSLVDLRPRETPLGCIMVTSLNTLPAELTLISIPHGDYDGCLASAYQMIGLQRFGCLGRSLPSLSSVTDMQKEKFYRLYCIHPDVPLEVAVLELIRLIQTCLRLTGWTHIVPDGLGCERTIGAVRSFFAQEDFDWAENEEAPLDPARVSILLSRIHVAWSRLSTLGYHSKKDSLNEPILFMEAIATFQSDHRLQPTGFLDHETTRAIKTAAISSAGGLKVRKALKSKIEDIAGTEKAGELTAETPDLYYLAQNCQTEPGKYLFRGKGKPPNLGVNHAGLNPPAPSSLHGGRSADSGSSGAVPIVASSLGHTPVGVPQNVGESNHYLSREIGRFLKRGVTGLARTGEAVNTGVKKGIKAAIPGVGRDGPGEGREGYSDTGIYKGRRNIPPDHPYSPSEAINTGMSGALWNLSPANSPSYYETAPRDLPSPLPISRPGRSRSLGSIPGEAHSRGIHRRWQGRLGIGALGGEEEGGARGSVMARPHSGLSPSSASAHSSSLSVPPYPDSTQGPLRRVVSLPEVSDGDLSFIIPAPRFQIQVGPRVMAAYQEIADHFHALDQEVEDLETLLRECDLHVDELEEAVAQRERDHEKIKGMVKRALEAFQTRQEEVEGAAGENARLQYGQGDLNETMSDLDRGLREYGLKVRFFNKGSCQEMSLY</sequence>
<dbReference type="Proteomes" id="UP000267251">
    <property type="component" value="Unassembled WGS sequence"/>
</dbReference>
<feature type="compositionally biased region" description="Low complexity" evidence="2">
    <location>
        <begin position="601"/>
        <end position="618"/>
    </location>
</feature>
<feature type="coiled-coil region" evidence="1">
    <location>
        <begin position="679"/>
        <end position="713"/>
    </location>
</feature>
<evidence type="ECO:0000256" key="2">
    <source>
        <dbReference type="SAM" id="MobiDB-lite"/>
    </source>
</evidence>
<feature type="region of interest" description="Disordered" evidence="2">
    <location>
        <begin position="1"/>
        <end position="36"/>
    </location>
</feature>
<proteinExistence type="predicted"/>
<feature type="compositionally biased region" description="Low complexity" evidence="2">
    <location>
        <begin position="1"/>
        <end position="20"/>
    </location>
</feature>
<accession>A0A4P9Y664</accession>
<feature type="domain" description="Peptidoglycan binding-like" evidence="3">
    <location>
        <begin position="277"/>
        <end position="326"/>
    </location>
</feature>
<gene>
    <name evidence="5" type="ORF">BJ684DRAFT_19051</name>
</gene>
<feature type="domain" description="STB6-like N-terminal" evidence="4">
    <location>
        <begin position="68"/>
        <end position="172"/>
    </location>
</feature>
<protein>
    <submittedName>
        <fullName evidence="5">Uncharacterized protein</fullName>
    </submittedName>
</protein>
<evidence type="ECO:0000256" key="1">
    <source>
        <dbReference type="SAM" id="Coils"/>
    </source>
</evidence>
<feature type="region of interest" description="Disordered" evidence="2">
    <location>
        <begin position="536"/>
        <end position="628"/>
    </location>
</feature>
<dbReference type="InterPro" id="IPR038919">
    <property type="entry name" value="STB2/STB2"/>
</dbReference>
<evidence type="ECO:0000313" key="6">
    <source>
        <dbReference type="Proteomes" id="UP000267251"/>
    </source>
</evidence>
<name>A0A4P9Y664_9FUNG</name>
<keyword evidence="1" id="KW-0175">Coiled coil</keyword>
<dbReference type="InterPro" id="IPR002477">
    <property type="entry name" value="Peptidoglycan-bd-like"/>
</dbReference>
<evidence type="ECO:0000259" key="4">
    <source>
        <dbReference type="Pfam" id="PF25995"/>
    </source>
</evidence>
<feature type="compositionally biased region" description="Low complexity" evidence="2">
    <location>
        <begin position="408"/>
        <end position="418"/>
    </location>
</feature>
<keyword evidence="6" id="KW-1185">Reference proteome</keyword>
<dbReference type="PANTHER" id="PTHR31011:SF2">
    <property type="entry name" value="PROTEIN STB2-RELATED"/>
    <property type="match status" value="1"/>
</dbReference>
<evidence type="ECO:0000259" key="3">
    <source>
        <dbReference type="Pfam" id="PF01471"/>
    </source>
</evidence>
<dbReference type="AlphaFoldDB" id="A0A4P9Y664"/>
<reference evidence="6" key="1">
    <citation type="journal article" date="2018" name="Nat. Microbiol.">
        <title>Leveraging single-cell genomics to expand the fungal tree of life.</title>
        <authorList>
            <person name="Ahrendt S.R."/>
            <person name="Quandt C.A."/>
            <person name="Ciobanu D."/>
            <person name="Clum A."/>
            <person name="Salamov A."/>
            <person name="Andreopoulos B."/>
            <person name="Cheng J.F."/>
            <person name="Woyke T."/>
            <person name="Pelin A."/>
            <person name="Henrissat B."/>
            <person name="Reynolds N.K."/>
            <person name="Benny G.L."/>
            <person name="Smith M.E."/>
            <person name="James T.Y."/>
            <person name="Grigoriev I.V."/>
        </authorList>
    </citation>
    <scope>NUCLEOTIDE SEQUENCE [LARGE SCALE GENOMIC DNA]</scope>
</reference>
<organism evidence="5 6">
    <name type="scientific">Piptocephalis cylindrospora</name>
    <dbReference type="NCBI Taxonomy" id="1907219"/>
    <lineage>
        <taxon>Eukaryota</taxon>
        <taxon>Fungi</taxon>
        <taxon>Fungi incertae sedis</taxon>
        <taxon>Zoopagomycota</taxon>
        <taxon>Zoopagomycotina</taxon>
        <taxon>Zoopagomycetes</taxon>
        <taxon>Zoopagales</taxon>
        <taxon>Piptocephalidaceae</taxon>
        <taxon>Piptocephalis</taxon>
    </lineage>
</organism>
<feature type="region of interest" description="Disordered" evidence="2">
    <location>
        <begin position="391"/>
        <end position="418"/>
    </location>
</feature>
<dbReference type="InterPro" id="IPR059025">
    <property type="entry name" value="STB6_N"/>
</dbReference>
<dbReference type="PANTHER" id="PTHR31011">
    <property type="entry name" value="PROTEIN STB2-RELATED"/>
    <property type="match status" value="1"/>
</dbReference>
<dbReference type="InterPro" id="IPR036365">
    <property type="entry name" value="PGBD-like_sf"/>
</dbReference>
<dbReference type="GO" id="GO:0070822">
    <property type="term" value="C:Sin3-type complex"/>
    <property type="evidence" value="ECO:0007669"/>
    <property type="project" value="TreeGrafter"/>
</dbReference>
<dbReference type="SUPFAM" id="SSF47090">
    <property type="entry name" value="PGBD-like"/>
    <property type="match status" value="1"/>
</dbReference>
<dbReference type="Pfam" id="PF25995">
    <property type="entry name" value="STB6_N"/>
    <property type="match status" value="1"/>
</dbReference>
<dbReference type="Pfam" id="PF01471">
    <property type="entry name" value="PG_binding_1"/>
    <property type="match status" value="1"/>
</dbReference>